<feature type="transmembrane region" description="Helical" evidence="7">
    <location>
        <begin position="87"/>
        <end position="107"/>
    </location>
</feature>
<accession>A0A7X0RPU8</accession>
<protein>
    <submittedName>
        <fullName evidence="9">Sugar ABC transporter permease</fullName>
    </submittedName>
</protein>
<keyword evidence="4 7" id="KW-0812">Transmembrane</keyword>
<sequence length="310" mass="34357">MASNITARGNPGRKKIGKDGVLLFLLSTPFIACMIAFNYFPVYGWVYAFFDYKPGIPLAQTPFAGFAHFKAMFDAPDDLINALVNTLAMNFLNILLSPLAIVFAIMLNEVRSTKYKKFVQTFSTLPNFISWVLVFSLTFAFFSTEGLVNTLLAKLGSSHAVDPIGNERITWLFQAGITVWKTLGWSAIIYIAAIAGIDGELYGAAKVDGANRFRAIWHITVPGVLPTFLVLLLLSISNMLSSSFDQYFVFYNPLVAGKIEVLDYYVYRSGIKVGDYPFATAVGMFKTLVSVILLFSVNFVSKKIRGQSMI</sequence>
<dbReference type="Pfam" id="PF00528">
    <property type="entry name" value="BPD_transp_1"/>
    <property type="match status" value="1"/>
</dbReference>
<feature type="transmembrane region" description="Helical" evidence="7">
    <location>
        <begin position="215"/>
        <end position="236"/>
    </location>
</feature>
<dbReference type="SUPFAM" id="SSF161098">
    <property type="entry name" value="MetI-like"/>
    <property type="match status" value="1"/>
</dbReference>
<dbReference type="PANTHER" id="PTHR43227">
    <property type="entry name" value="BLL4140 PROTEIN"/>
    <property type="match status" value="1"/>
</dbReference>
<dbReference type="PANTHER" id="PTHR43227:SF11">
    <property type="entry name" value="BLL4140 PROTEIN"/>
    <property type="match status" value="1"/>
</dbReference>
<organism evidence="9 10">
    <name type="scientific">Cohnella nanjingensis</name>
    <dbReference type="NCBI Taxonomy" id="1387779"/>
    <lineage>
        <taxon>Bacteria</taxon>
        <taxon>Bacillati</taxon>
        <taxon>Bacillota</taxon>
        <taxon>Bacilli</taxon>
        <taxon>Bacillales</taxon>
        <taxon>Paenibacillaceae</taxon>
        <taxon>Cohnella</taxon>
    </lineage>
</organism>
<feature type="transmembrane region" description="Helical" evidence="7">
    <location>
        <begin position="128"/>
        <end position="148"/>
    </location>
</feature>
<comment type="caution">
    <text evidence="9">The sequence shown here is derived from an EMBL/GenBank/DDBJ whole genome shotgun (WGS) entry which is preliminary data.</text>
</comment>
<evidence type="ECO:0000256" key="4">
    <source>
        <dbReference type="ARBA" id="ARBA00022692"/>
    </source>
</evidence>
<name>A0A7X0RPU8_9BACL</name>
<gene>
    <name evidence="9" type="ORF">H7C19_05895</name>
</gene>
<dbReference type="PROSITE" id="PS50928">
    <property type="entry name" value="ABC_TM1"/>
    <property type="match status" value="1"/>
</dbReference>
<evidence type="ECO:0000256" key="5">
    <source>
        <dbReference type="ARBA" id="ARBA00022989"/>
    </source>
</evidence>
<keyword evidence="2 7" id="KW-0813">Transport</keyword>
<feature type="transmembrane region" description="Helical" evidence="7">
    <location>
        <begin position="278"/>
        <end position="300"/>
    </location>
</feature>
<keyword evidence="5 7" id="KW-1133">Transmembrane helix</keyword>
<feature type="domain" description="ABC transmembrane type-1" evidence="8">
    <location>
        <begin position="83"/>
        <end position="297"/>
    </location>
</feature>
<dbReference type="InterPro" id="IPR035906">
    <property type="entry name" value="MetI-like_sf"/>
</dbReference>
<dbReference type="EMBL" id="JACJVP010000007">
    <property type="protein sequence ID" value="MBB6670215.1"/>
    <property type="molecule type" value="Genomic_DNA"/>
</dbReference>
<comment type="similarity">
    <text evidence="7">Belongs to the binding-protein-dependent transport system permease family.</text>
</comment>
<evidence type="ECO:0000256" key="7">
    <source>
        <dbReference type="RuleBase" id="RU363032"/>
    </source>
</evidence>
<evidence type="ECO:0000313" key="10">
    <source>
        <dbReference type="Proteomes" id="UP000547209"/>
    </source>
</evidence>
<keyword evidence="6 7" id="KW-0472">Membrane</keyword>
<evidence type="ECO:0000256" key="3">
    <source>
        <dbReference type="ARBA" id="ARBA00022475"/>
    </source>
</evidence>
<dbReference type="InterPro" id="IPR000515">
    <property type="entry name" value="MetI-like"/>
</dbReference>
<comment type="subcellular location">
    <subcellularLocation>
        <location evidence="1 7">Cell membrane</location>
        <topology evidence="1 7">Multi-pass membrane protein</topology>
    </subcellularLocation>
</comment>
<proteinExistence type="inferred from homology"/>
<evidence type="ECO:0000256" key="2">
    <source>
        <dbReference type="ARBA" id="ARBA00022448"/>
    </source>
</evidence>
<reference evidence="9 10" key="1">
    <citation type="submission" date="2020-08" db="EMBL/GenBank/DDBJ databases">
        <title>Cohnella phylogeny.</title>
        <authorList>
            <person name="Dunlap C."/>
        </authorList>
    </citation>
    <scope>NUCLEOTIDE SEQUENCE [LARGE SCALE GENOMIC DNA]</scope>
    <source>
        <strain evidence="9 10">DSM 28246</strain>
    </source>
</reference>
<dbReference type="Gene3D" id="1.10.3720.10">
    <property type="entry name" value="MetI-like"/>
    <property type="match status" value="1"/>
</dbReference>
<evidence type="ECO:0000313" key="9">
    <source>
        <dbReference type="EMBL" id="MBB6670215.1"/>
    </source>
</evidence>
<dbReference type="GO" id="GO:0055085">
    <property type="term" value="P:transmembrane transport"/>
    <property type="evidence" value="ECO:0007669"/>
    <property type="project" value="InterPro"/>
</dbReference>
<evidence type="ECO:0000256" key="6">
    <source>
        <dbReference type="ARBA" id="ARBA00023136"/>
    </source>
</evidence>
<keyword evidence="10" id="KW-1185">Reference proteome</keyword>
<evidence type="ECO:0000256" key="1">
    <source>
        <dbReference type="ARBA" id="ARBA00004651"/>
    </source>
</evidence>
<dbReference type="RefSeq" id="WP_185141658.1">
    <property type="nucleotide sequence ID" value="NZ_JACJVP010000007.1"/>
</dbReference>
<dbReference type="AlphaFoldDB" id="A0A7X0RPU8"/>
<evidence type="ECO:0000259" key="8">
    <source>
        <dbReference type="PROSITE" id="PS50928"/>
    </source>
</evidence>
<dbReference type="Proteomes" id="UP000547209">
    <property type="component" value="Unassembled WGS sequence"/>
</dbReference>
<dbReference type="GO" id="GO:0005886">
    <property type="term" value="C:plasma membrane"/>
    <property type="evidence" value="ECO:0007669"/>
    <property type="project" value="UniProtKB-SubCell"/>
</dbReference>
<feature type="transmembrane region" description="Helical" evidence="7">
    <location>
        <begin position="21"/>
        <end position="40"/>
    </location>
</feature>
<keyword evidence="3" id="KW-1003">Cell membrane</keyword>
<feature type="transmembrane region" description="Helical" evidence="7">
    <location>
        <begin position="183"/>
        <end position="203"/>
    </location>
</feature>
<dbReference type="InterPro" id="IPR050809">
    <property type="entry name" value="UgpAE/MalFG_permease"/>
</dbReference>